<comment type="caution">
    <text evidence="5">The sequence shown here is derived from an EMBL/GenBank/DDBJ whole genome shotgun (WGS) entry which is preliminary data.</text>
</comment>
<dbReference type="InterPro" id="IPR008501">
    <property type="entry name" value="THOC7/Mft1"/>
</dbReference>
<organism evidence="5 6">
    <name type="scientific">Paraglomus brasilianum</name>
    <dbReference type="NCBI Taxonomy" id="144538"/>
    <lineage>
        <taxon>Eukaryota</taxon>
        <taxon>Fungi</taxon>
        <taxon>Fungi incertae sedis</taxon>
        <taxon>Mucoromycota</taxon>
        <taxon>Glomeromycotina</taxon>
        <taxon>Glomeromycetes</taxon>
        <taxon>Paraglomerales</taxon>
        <taxon>Paraglomeraceae</taxon>
        <taxon>Paraglomus</taxon>
    </lineage>
</organism>
<protein>
    <submittedName>
        <fullName evidence="5">8923_t:CDS:1</fullName>
    </submittedName>
</protein>
<feature type="coiled-coil region" evidence="3">
    <location>
        <begin position="84"/>
        <end position="158"/>
    </location>
</feature>
<comment type="subcellular location">
    <subcellularLocation>
        <location evidence="1">Nucleus</location>
    </subcellularLocation>
</comment>
<feature type="region of interest" description="Disordered" evidence="4">
    <location>
        <begin position="1"/>
        <end position="25"/>
    </location>
</feature>
<sequence length="286" mass="33635">MGQPKTDSTTTEVADKGDQDNRPAIDEKPILRVIKKHTNWKNAITKSDLEDAFKHYDDVLFELYMYELNMMRFQRVHDMNVWERQRYELETQAMMAEIEEAKAEIAALESQLRVEELKKSRKEEYNTLASEIKQHKRREETLNEIAELGKEILDLETKEKELDDIYKSRLDKINHVLTVIANVQKEAGYDIDETSHEHTRRVSSSNVEEKKSSKRSESTNGHRRDRAPPQWDGKGIPPLWAIAEASPDVLEGYVAAVRKRRRYDDDDDDDEKEEGEVKRRKSYYNY</sequence>
<evidence type="ECO:0000256" key="3">
    <source>
        <dbReference type="SAM" id="Coils"/>
    </source>
</evidence>
<reference evidence="5" key="1">
    <citation type="submission" date="2021-06" db="EMBL/GenBank/DDBJ databases">
        <authorList>
            <person name="Kallberg Y."/>
            <person name="Tangrot J."/>
            <person name="Rosling A."/>
        </authorList>
    </citation>
    <scope>NUCLEOTIDE SEQUENCE</scope>
    <source>
        <strain evidence="5">BR232B</strain>
    </source>
</reference>
<evidence type="ECO:0000256" key="4">
    <source>
        <dbReference type="SAM" id="MobiDB-lite"/>
    </source>
</evidence>
<dbReference type="Pfam" id="PF05615">
    <property type="entry name" value="THOC7"/>
    <property type="match status" value="1"/>
</dbReference>
<keyword evidence="2" id="KW-0539">Nucleus</keyword>
<feature type="compositionally biased region" description="Acidic residues" evidence="4">
    <location>
        <begin position="265"/>
        <end position="274"/>
    </location>
</feature>
<gene>
    <name evidence="5" type="ORF">PBRASI_LOCUS5483</name>
</gene>
<feature type="region of interest" description="Disordered" evidence="4">
    <location>
        <begin position="191"/>
        <end position="238"/>
    </location>
</feature>
<dbReference type="Proteomes" id="UP000789739">
    <property type="component" value="Unassembled WGS sequence"/>
</dbReference>
<feature type="compositionally biased region" description="Basic and acidic residues" evidence="4">
    <location>
        <begin position="207"/>
        <end position="222"/>
    </location>
</feature>
<name>A0A9N9FTF3_9GLOM</name>
<evidence type="ECO:0000256" key="2">
    <source>
        <dbReference type="ARBA" id="ARBA00023242"/>
    </source>
</evidence>
<evidence type="ECO:0000313" key="6">
    <source>
        <dbReference type="Proteomes" id="UP000789739"/>
    </source>
</evidence>
<feature type="compositionally biased region" description="Basic and acidic residues" evidence="4">
    <location>
        <begin position="13"/>
        <end position="25"/>
    </location>
</feature>
<evidence type="ECO:0000256" key="1">
    <source>
        <dbReference type="ARBA" id="ARBA00004123"/>
    </source>
</evidence>
<dbReference type="GO" id="GO:0006397">
    <property type="term" value="P:mRNA processing"/>
    <property type="evidence" value="ECO:0007669"/>
    <property type="project" value="InterPro"/>
</dbReference>
<keyword evidence="6" id="KW-1185">Reference proteome</keyword>
<dbReference type="GO" id="GO:0000445">
    <property type="term" value="C:THO complex part of transcription export complex"/>
    <property type="evidence" value="ECO:0007669"/>
    <property type="project" value="InterPro"/>
</dbReference>
<evidence type="ECO:0000313" key="5">
    <source>
        <dbReference type="EMBL" id="CAG8558873.1"/>
    </source>
</evidence>
<dbReference type="EMBL" id="CAJVPI010000643">
    <property type="protein sequence ID" value="CAG8558873.1"/>
    <property type="molecule type" value="Genomic_DNA"/>
</dbReference>
<dbReference type="AlphaFoldDB" id="A0A9N9FTF3"/>
<accession>A0A9N9FTF3</accession>
<feature type="compositionally biased region" description="Polar residues" evidence="4">
    <location>
        <begin position="1"/>
        <end position="12"/>
    </location>
</feature>
<dbReference type="OrthoDB" id="205166at2759"/>
<keyword evidence="3" id="KW-0175">Coiled coil</keyword>
<feature type="region of interest" description="Disordered" evidence="4">
    <location>
        <begin position="259"/>
        <end position="286"/>
    </location>
</feature>
<proteinExistence type="predicted"/>